<feature type="domain" description="AB hydrolase-1" evidence="5">
    <location>
        <begin position="72"/>
        <end position="408"/>
    </location>
</feature>
<evidence type="ECO:0000256" key="2">
    <source>
        <dbReference type="ARBA" id="ARBA00022679"/>
    </source>
</evidence>
<name>A0AA38VEU2_9PEZI</name>
<gene>
    <name evidence="6" type="ORF">NKR23_g5532</name>
</gene>
<keyword evidence="7" id="KW-1185">Reference proteome</keyword>
<dbReference type="AlphaFoldDB" id="A0AA38VEU2"/>
<sequence length="455" mass="50095">MWVRTQDLYGVKEADERLVLDHDPDPSNIYAQLIAGQSFASIPSLHLECGDCLEDCTIAYKTWGQLNNERDNVLVICHALSGSADASDWWSPLIGPGRAFDPEHFFIFCGNVLGSPYGSASPLAFRGKMGVRYGADFPPTTIRDDVRAHKLVLDALGVNSVAAVVGGSMGGMTALEWPLCTSPGYVKSLIPIATAADHSAWGISWAETQRQCIYADPTFRDGDYEPTPATQPSTGLAAARMVAMLTYRSCASFDSRFGRRPPRPLRNTAGADPLDLPRTDTTSLVTDKNPGHGRPAYIKSRKNPSFSAQGYLYYQGEKFVKRFDANCYLHLTNKMDSHDLTRGRADKSETQDEALRRLLSRVPSGALVIGVETDALFLPEQQNRLAACLPDASLSMLRSADGHDGFLLEFEQLDELIQRKLRREYPGYYETVLHSDQTCGSAPLSESLTGEVENW</sequence>
<feature type="active site" evidence="3">
    <location>
        <position position="374"/>
    </location>
</feature>
<dbReference type="HAMAP" id="MF_00296">
    <property type="entry name" value="MetX_acyltransf"/>
    <property type="match status" value="1"/>
</dbReference>
<comment type="similarity">
    <text evidence="1">Belongs to the AB hydrolase superfamily. MetX family.</text>
</comment>
<dbReference type="Gene3D" id="3.40.50.1820">
    <property type="entry name" value="alpha/beta hydrolase"/>
    <property type="match status" value="1"/>
</dbReference>
<dbReference type="InterPro" id="IPR029058">
    <property type="entry name" value="AB_hydrolase_fold"/>
</dbReference>
<feature type="active site" evidence="3">
    <location>
        <position position="403"/>
    </location>
</feature>
<dbReference type="GO" id="GO:0004414">
    <property type="term" value="F:homoserine O-acetyltransferase activity"/>
    <property type="evidence" value="ECO:0007669"/>
    <property type="project" value="TreeGrafter"/>
</dbReference>
<dbReference type="SUPFAM" id="SSF53474">
    <property type="entry name" value="alpha/beta-Hydrolases"/>
    <property type="match status" value="1"/>
</dbReference>
<reference evidence="6" key="1">
    <citation type="submission" date="2022-07" db="EMBL/GenBank/DDBJ databases">
        <title>Fungi with potential for degradation of polypropylene.</title>
        <authorList>
            <person name="Gostincar C."/>
        </authorList>
    </citation>
    <scope>NUCLEOTIDE SEQUENCE</scope>
    <source>
        <strain evidence="6">EXF-13308</strain>
    </source>
</reference>
<dbReference type="Proteomes" id="UP001174694">
    <property type="component" value="Unassembled WGS sequence"/>
</dbReference>
<evidence type="ECO:0000313" key="7">
    <source>
        <dbReference type="Proteomes" id="UP001174694"/>
    </source>
</evidence>
<feature type="region of interest" description="Disordered" evidence="4">
    <location>
        <begin position="258"/>
        <end position="300"/>
    </location>
</feature>
<dbReference type="NCBIfam" id="NF001209">
    <property type="entry name" value="PRK00175.1"/>
    <property type="match status" value="1"/>
</dbReference>
<dbReference type="PIRSF" id="PIRSF000443">
    <property type="entry name" value="Homoser_Ac_trans"/>
    <property type="match status" value="1"/>
</dbReference>
<dbReference type="GO" id="GO:0009086">
    <property type="term" value="P:methionine biosynthetic process"/>
    <property type="evidence" value="ECO:0007669"/>
    <property type="project" value="TreeGrafter"/>
</dbReference>
<organism evidence="6 7">
    <name type="scientific">Pleurostoma richardsiae</name>
    <dbReference type="NCBI Taxonomy" id="41990"/>
    <lineage>
        <taxon>Eukaryota</taxon>
        <taxon>Fungi</taxon>
        <taxon>Dikarya</taxon>
        <taxon>Ascomycota</taxon>
        <taxon>Pezizomycotina</taxon>
        <taxon>Sordariomycetes</taxon>
        <taxon>Sordariomycetidae</taxon>
        <taxon>Calosphaeriales</taxon>
        <taxon>Pleurostomataceae</taxon>
        <taxon>Pleurostoma</taxon>
    </lineage>
</organism>
<keyword evidence="2" id="KW-0808">Transferase</keyword>
<comment type="caution">
    <text evidence="6">The sequence shown here is derived from an EMBL/GenBank/DDBJ whole genome shotgun (WGS) entry which is preliminary data.</text>
</comment>
<evidence type="ECO:0000256" key="1">
    <source>
        <dbReference type="ARBA" id="ARBA00006886"/>
    </source>
</evidence>
<dbReference type="PANTHER" id="PTHR32268:SF11">
    <property type="entry name" value="HOMOSERINE O-ACETYLTRANSFERASE"/>
    <property type="match status" value="1"/>
</dbReference>
<dbReference type="NCBIfam" id="TIGR01392">
    <property type="entry name" value="homoserO_Ac_trn"/>
    <property type="match status" value="1"/>
</dbReference>
<dbReference type="GO" id="GO:0009092">
    <property type="term" value="P:homoserine metabolic process"/>
    <property type="evidence" value="ECO:0007669"/>
    <property type="project" value="TreeGrafter"/>
</dbReference>
<protein>
    <submittedName>
        <fullName evidence="6">Homoserine O-acetyltransferase</fullName>
    </submittedName>
</protein>
<dbReference type="InterPro" id="IPR000073">
    <property type="entry name" value="AB_hydrolase_1"/>
</dbReference>
<evidence type="ECO:0000313" key="6">
    <source>
        <dbReference type="EMBL" id="KAJ9145020.1"/>
    </source>
</evidence>
<accession>A0AA38VEU2</accession>
<dbReference type="Pfam" id="PF00561">
    <property type="entry name" value="Abhydrolase_1"/>
    <property type="match status" value="1"/>
</dbReference>
<dbReference type="PANTHER" id="PTHR32268">
    <property type="entry name" value="HOMOSERINE O-ACETYLTRANSFERASE"/>
    <property type="match status" value="1"/>
</dbReference>
<dbReference type="EMBL" id="JANBVO010000015">
    <property type="protein sequence ID" value="KAJ9145020.1"/>
    <property type="molecule type" value="Genomic_DNA"/>
</dbReference>
<evidence type="ECO:0000259" key="5">
    <source>
        <dbReference type="Pfam" id="PF00561"/>
    </source>
</evidence>
<proteinExistence type="inferred from homology"/>
<dbReference type="InterPro" id="IPR008220">
    <property type="entry name" value="HAT_MetX-like"/>
</dbReference>
<evidence type="ECO:0000256" key="3">
    <source>
        <dbReference type="PIRSR" id="PIRSR000443-1"/>
    </source>
</evidence>
<evidence type="ECO:0000256" key="4">
    <source>
        <dbReference type="SAM" id="MobiDB-lite"/>
    </source>
</evidence>
<feature type="active site" description="Nucleophile" evidence="3">
    <location>
        <position position="168"/>
    </location>
</feature>